<reference evidence="3 4" key="1">
    <citation type="journal article" date="2014" name="Environ. Microbiol.">
        <title>Insights into organohalide respiration and the versatile catabolism of Sulfurospirillum multivorans gained from comparative genomics and physiological studies.</title>
        <authorList>
            <person name="Goris T."/>
            <person name="Schubert T."/>
            <person name="Gadkari J."/>
            <person name="Wubet T."/>
            <person name="Tarkka M."/>
            <person name="Buscot F."/>
            <person name="Adrian L."/>
            <person name="Diekert G."/>
        </authorList>
    </citation>
    <scope>NUCLEOTIDE SEQUENCE [LARGE SCALE GENOMIC DNA]</scope>
    <source>
        <strain evidence="4">DM 12446 / JCM 15788 / NBRC 109480</strain>
    </source>
</reference>
<dbReference type="InterPro" id="IPR027417">
    <property type="entry name" value="P-loop_NTPase"/>
</dbReference>
<proteinExistence type="predicted"/>
<dbReference type="Proteomes" id="UP000019322">
    <property type="component" value="Chromosome"/>
</dbReference>
<dbReference type="RefSeq" id="WP_025344200.1">
    <property type="nucleotide sequence ID" value="NZ_CP007201.1"/>
</dbReference>
<dbReference type="KEGG" id="smul:SMUL_1044"/>
<feature type="domain" description="DUF4143" evidence="2">
    <location>
        <begin position="192"/>
        <end position="351"/>
    </location>
</feature>
<dbReference type="EMBL" id="CP007201">
    <property type="protein sequence ID" value="AHJ12310.1"/>
    <property type="molecule type" value="Genomic_DNA"/>
</dbReference>
<evidence type="ECO:0000313" key="3">
    <source>
        <dbReference type="EMBL" id="AHJ12310.1"/>
    </source>
</evidence>
<dbReference type="Pfam" id="PF13173">
    <property type="entry name" value="AAA_14"/>
    <property type="match status" value="1"/>
</dbReference>
<protein>
    <submittedName>
        <fullName evidence="3">AAA ATPase</fullName>
    </submittedName>
</protein>
<organism evidence="3 4">
    <name type="scientific">Sulfurospirillum multivorans (strain DM 12446 / JCM 15788 / NBRC 109480)</name>
    <dbReference type="NCBI Taxonomy" id="1150621"/>
    <lineage>
        <taxon>Bacteria</taxon>
        <taxon>Pseudomonadati</taxon>
        <taxon>Campylobacterota</taxon>
        <taxon>Epsilonproteobacteria</taxon>
        <taxon>Campylobacterales</taxon>
        <taxon>Sulfurospirillaceae</taxon>
        <taxon>Sulfurospirillum</taxon>
    </lineage>
</organism>
<accession>A0AA86DZ26</accession>
<dbReference type="SUPFAM" id="SSF52540">
    <property type="entry name" value="P-loop containing nucleoside triphosphate hydrolases"/>
    <property type="match status" value="1"/>
</dbReference>
<feature type="domain" description="AAA" evidence="1">
    <location>
        <begin position="18"/>
        <end position="130"/>
    </location>
</feature>
<dbReference type="PANTHER" id="PTHR43566:SF2">
    <property type="entry name" value="DUF4143 DOMAIN-CONTAINING PROTEIN"/>
    <property type="match status" value="1"/>
</dbReference>
<evidence type="ECO:0000259" key="1">
    <source>
        <dbReference type="Pfam" id="PF13173"/>
    </source>
</evidence>
<dbReference type="PANTHER" id="PTHR43566">
    <property type="entry name" value="CONSERVED PROTEIN"/>
    <property type="match status" value="1"/>
</dbReference>
<sequence length="400" mass="45540">MLKRSLEPILKTALKISPIVLLKGARQVGKSTLALNLCENYVVLDDVSTRVSAKADPNLFIQNLKKPVCIDEIQKAPELLESLKLYIDTSRHNGDFLITGSANILDMKQTKDTLAGRIIEVDLFPLSAKEREGKPEENIIDKLFAQAFDVTPKTHKEMLADIITGGYPESLKLETPLEKKLWFASYVSTYIERDARDLAELRDIDSFFRFLHILAPRSTTMLTKSDLAKEVGVRVETIENYLSILEQTFQIKLVRPYFENIGKQFVKSPKLYLNDTGIASYFLGINSLETLEASHYKGALIETFVCNELLKHIAFALQPTSLFHYRTNDKREIDFILKQNSQIIAIEVKSSSKVDTSDFKHIIDFQKSASQDVFGVVFYMGENVLWINERCVALPFSFFY</sequence>
<dbReference type="InterPro" id="IPR041682">
    <property type="entry name" value="AAA_14"/>
</dbReference>
<name>A0AA86DZ26_SULMK</name>
<gene>
    <name evidence="3" type="ORF">SMUL_1044</name>
</gene>
<evidence type="ECO:0000313" key="4">
    <source>
        <dbReference type="Proteomes" id="UP000019322"/>
    </source>
</evidence>
<dbReference type="AlphaFoldDB" id="A0AA86DZ26"/>
<evidence type="ECO:0000259" key="2">
    <source>
        <dbReference type="Pfam" id="PF13635"/>
    </source>
</evidence>
<dbReference type="InterPro" id="IPR025420">
    <property type="entry name" value="DUF4143"/>
</dbReference>
<dbReference type="Pfam" id="PF13635">
    <property type="entry name" value="DUF4143"/>
    <property type="match status" value="1"/>
</dbReference>